<dbReference type="PANTHER" id="PTHR28062">
    <property type="entry name" value="K+-H+ EXCHANGE-LIKE PROTEIN"/>
    <property type="match status" value="1"/>
</dbReference>
<dbReference type="InterPro" id="IPR018786">
    <property type="entry name" value="Mit_KHE1"/>
</dbReference>
<protein>
    <submittedName>
        <fullName evidence="1">Uncharacterized protein</fullName>
    </submittedName>
</protein>
<dbReference type="PANTHER" id="PTHR28062:SF1">
    <property type="entry name" value="TRANSMEMBRANE PROTEIN"/>
    <property type="match status" value="1"/>
</dbReference>
<dbReference type="AlphaFoldDB" id="A0AAW1WIB1"/>
<name>A0AAW1WIB1_RUBAR</name>
<sequence length="277" mass="31222">MRARLIVFPVKGRNWCFSRSIEPLVSGSGSGNIPSTLKDLWKKISFNSNSNPNVNSSSNSNANPFAANAELVVDFVSNKMNKAWIGLEKAPEGTFKNKLHGVGLKLLARVKPSEIFLKSISNEVSHIEVTYPSSLNARLVRRRLRHIATRGSIIHKKYLYGSVTLLPLTSAFTVLPLPNIPFFWCLFRTYSHWRALKGSEKLLQLVSDTPETPDGNEVEHGTKKFTNSPWVLQPSKELEELLHHGDEHDDLKKQAILKICKAFDLNSNDVLKYRNTM</sequence>
<dbReference type="Pfam" id="PF10173">
    <property type="entry name" value="Mit_KHE1"/>
    <property type="match status" value="1"/>
</dbReference>
<gene>
    <name evidence="1" type="ORF">M0R45_032281</name>
</gene>
<organism evidence="1 2">
    <name type="scientific">Rubus argutus</name>
    <name type="common">Southern blackberry</name>
    <dbReference type="NCBI Taxonomy" id="59490"/>
    <lineage>
        <taxon>Eukaryota</taxon>
        <taxon>Viridiplantae</taxon>
        <taxon>Streptophyta</taxon>
        <taxon>Embryophyta</taxon>
        <taxon>Tracheophyta</taxon>
        <taxon>Spermatophyta</taxon>
        <taxon>Magnoliopsida</taxon>
        <taxon>eudicotyledons</taxon>
        <taxon>Gunneridae</taxon>
        <taxon>Pentapetalae</taxon>
        <taxon>rosids</taxon>
        <taxon>fabids</taxon>
        <taxon>Rosales</taxon>
        <taxon>Rosaceae</taxon>
        <taxon>Rosoideae</taxon>
        <taxon>Rosoideae incertae sedis</taxon>
        <taxon>Rubus</taxon>
    </lineage>
</organism>
<dbReference type="GO" id="GO:0006813">
    <property type="term" value="P:potassium ion transport"/>
    <property type="evidence" value="ECO:0007669"/>
    <property type="project" value="TreeGrafter"/>
</dbReference>
<proteinExistence type="predicted"/>
<comment type="caution">
    <text evidence="1">The sequence shown here is derived from an EMBL/GenBank/DDBJ whole genome shotgun (WGS) entry which is preliminary data.</text>
</comment>
<evidence type="ECO:0000313" key="1">
    <source>
        <dbReference type="EMBL" id="KAK9923883.1"/>
    </source>
</evidence>
<evidence type="ECO:0000313" key="2">
    <source>
        <dbReference type="Proteomes" id="UP001457282"/>
    </source>
</evidence>
<dbReference type="GO" id="GO:0005743">
    <property type="term" value="C:mitochondrial inner membrane"/>
    <property type="evidence" value="ECO:0007669"/>
    <property type="project" value="TreeGrafter"/>
</dbReference>
<accession>A0AAW1WIB1</accession>
<keyword evidence="2" id="KW-1185">Reference proteome</keyword>
<reference evidence="1 2" key="1">
    <citation type="journal article" date="2023" name="G3 (Bethesda)">
        <title>A chromosome-length genome assembly and annotation of blackberry (Rubus argutus, cv. 'Hillquist').</title>
        <authorList>
            <person name="Bruna T."/>
            <person name="Aryal R."/>
            <person name="Dudchenko O."/>
            <person name="Sargent D.J."/>
            <person name="Mead D."/>
            <person name="Buti M."/>
            <person name="Cavallini A."/>
            <person name="Hytonen T."/>
            <person name="Andres J."/>
            <person name="Pham M."/>
            <person name="Weisz D."/>
            <person name="Mascagni F."/>
            <person name="Usai G."/>
            <person name="Natali L."/>
            <person name="Bassil N."/>
            <person name="Fernandez G.E."/>
            <person name="Lomsadze A."/>
            <person name="Armour M."/>
            <person name="Olukolu B."/>
            <person name="Poorten T."/>
            <person name="Britton C."/>
            <person name="Davik J."/>
            <person name="Ashrafi H."/>
            <person name="Aiden E.L."/>
            <person name="Borodovsky M."/>
            <person name="Worthington M."/>
        </authorList>
    </citation>
    <scope>NUCLEOTIDE SEQUENCE [LARGE SCALE GENOMIC DNA]</scope>
    <source>
        <strain evidence="1">PI 553951</strain>
    </source>
</reference>
<dbReference type="GO" id="GO:1902600">
    <property type="term" value="P:proton transmembrane transport"/>
    <property type="evidence" value="ECO:0007669"/>
    <property type="project" value="TreeGrafter"/>
</dbReference>
<dbReference type="EMBL" id="JBEDUW010000006">
    <property type="protein sequence ID" value="KAK9923883.1"/>
    <property type="molecule type" value="Genomic_DNA"/>
</dbReference>
<dbReference type="Proteomes" id="UP001457282">
    <property type="component" value="Unassembled WGS sequence"/>
</dbReference>